<reference evidence="8 9" key="1">
    <citation type="journal article" date="2014" name="Environ. Microbiol.">
        <title>Comparative genomics of the marine bacterial genus Glaciecola reveals the high degree of genomic diversity and genomic characteristic for cold adaptation.</title>
        <authorList>
            <person name="Qin Q.L."/>
            <person name="Xie B.B."/>
            <person name="Yu Y."/>
            <person name="Shu Y.L."/>
            <person name="Rong J.C."/>
            <person name="Zhang Y.J."/>
            <person name="Zhao D.L."/>
            <person name="Chen X.L."/>
            <person name="Zhang X.Y."/>
            <person name="Chen B."/>
            <person name="Zhou B.C."/>
            <person name="Zhang Y.Z."/>
        </authorList>
    </citation>
    <scope>NUCLEOTIDE SEQUENCE [LARGE SCALE GENOMIC DNA]</scope>
    <source>
        <strain evidence="8 9">NO2</strain>
    </source>
</reference>
<keyword evidence="2 6" id="KW-0812">Transmembrane</keyword>
<dbReference type="InterPro" id="IPR058533">
    <property type="entry name" value="Cation_efflux_TM"/>
</dbReference>
<evidence type="ECO:0000259" key="7">
    <source>
        <dbReference type="Pfam" id="PF01545"/>
    </source>
</evidence>
<evidence type="ECO:0000256" key="5">
    <source>
        <dbReference type="ARBA" id="ARBA00023136"/>
    </source>
</evidence>
<feature type="transmembrane region" description="Helical" evidence="6">
    <location>
        <begin position="172"/>
        <end position="190"/>
    </location>
</feature>
<dbReference type="InterPro" id="IPR027469">
    <property type="entry name" value="Cation_efflux_TMD_sf"/>
</dbReference>
<gene>
    <name evidence="8" type="ORF">GAGA_0144</name>
</gene>
<protein>
    <submittedName>
        <fullName evidence="8">Cation efflux protein</fullName>
    </submittedName>
</protein>
<keyword evidence="3" id="KW-0813">Transport</keyword>
<keyword evidence="3" id="KW-0862">Zinc</keyword>
<evidence type="ECO:0000256" key="4">
    <source>
        <dbReference type="ARBA" id="ARBA00022989"/>
    </source>
</evidence>
<keyword evidence="5 6" id="KW-0472">Membrane</keyword>
<evidence type="ECO:0000256" key="1">
    <source>
        <dbReference type="ARBA" id="ARBA00004141"/>
    </source>
</evidence>
<evidence type="ECO:0000256" key="3">
    <source>
        <dbReference type="ARBA" id="ARBA00022906"/>
    </source>
</evidence>
<organism evidence="8 9">
    <name type="scientific">Paraglaciecola agarilytica NO2</name>
    <dbReference type="NCBI Taxonomy" id="1125747"/>
    <lineage>
        <taxon>Bacteria</taxon>
        <taxon>Pseudomonadati</taxon>
        <taxon>Pseudomonadota</taxon>
        <taxon>Gammaproteobacteria</taxon>
        <taxon>Alteromonadales</taxon>
        <taxon>Alteromonadaceae</taxon>
        <taxon>Paraglaciecola</taxon>
    </lineage>
</organism>
<keyword evidence="3" id="KW-0406">Ion transport</keyword>
<feature type="transmembrane region" description="Helical" evidence="6">
    <location>
        <begin position="52"/>
        <end position="71"/>
    </location>
</feature>
<dbReference type="EMBL" id="BAEK01000004">
    <property type="protein sequence ID" value="GAC03009.1"/>
    <property type="molecule type" value="Genomic_DNA"/>
</dbReference>
<feature type="transmembrane region" description="Helical" evidence="6">
    <location>
        <begin position="149"/>
        <end position="166"/>
    </location>
</feature>
<keyword evidence="4 6" id="KW-1133">Transmembrane helix</keyword>
<feature type="domain" description="Cation efflux protein transmembrane" evidence="7">
    <location>
        <begin position="23"/>
        <end position="197"/>
    </location>
</feature>
<dbReference type="SUPFAM" id="SSF161111">
    <property type="entry name" value="Cation efflux protein transmembrane domain-like"/>
    <property type="match status" value="1"/>
</dbReference>
<evidence type="ECO:0000313" key="9">
    <source>
        <dbReference type="Proteomes" id="UP000008372"/>
    </source>
</evidence>
<comment type="subcellular location">
    <subcellularLocation>
        <location evidence="1">Membrane</location>
        <topology evidence="1">Multi-pass membrane protein</topology>
    </subcellularLocation>
</comment>
<accession>A0ABQ0I116</accession>
<comment type="caution">
    <text evidence="8">The sequence shown here is derived from an EMBL/GenBank/DDBJ whole genome shotgun (WGS) entry which is preliminary data.</text>
</comment>
<feature type="transmembrane region" description="Helical" evidence="6">
    <location>
        <begin position="106"/>
        <end position="128"/>
    </location>
</feature>
<dbReference type="InterPro" id="IPR050681">
    <property type="entry name" value="CDF/SLC30A"/>
</dbReference>
<evidence type="ECO:0000256" key="6">
    <source>
        <dbReference type="SAM" id="Phobius"/>
    </source>
</evidence>
<feature type="transmembrane region" description="Helical" evidence="6">
    <location>
        <begin position="83"/>
        <end position="100"/>
    </location>
</feature>
<dbReference type="Pfam" id="PF01545">
    <property type="entry name" value="Cation_efflux"/>
    <property type="match status" value="1"/>
</dbReference>
<dbReference type="Gene3D" id="1.20.1510.10">
    <property type="entry name" value="Cation efflux protein transmembrane domain"/>
    <property type="match status" value="1"/>
</dbReference>
<dbReference type="RefSeq" id="WP_007106062.1">
    <property type="nucleotide sequence ID" value="NZ_BAEK01000004.1"/>
</dbReference>
<sequence>MSGCGCEVEIKNASQKRVLYWLLGINFTMFFVEMSVGLFADSTALIADSLDMLADAIVYGIGIYAVGKSLLHKANAAQISGYFQLMLGMIILIDITRRMLFGSEPVSSLMIGMGFIALIANVVCLLIIRNHKSDEVHMRASWIFSANDVIANLGVITAGILVLWLDSRIPDLVIGGIVAVVVLRGACVIIKDAKQELQKNELAKNKVGE</sequence>
<dbReference type="PANTHER" id="PTHR11562">
    <property type="entry name" value="CATION EFFLUX PROTEIN/ ZINC TRANSPORTER"/>
    <property type="match status" value="1"/>
</dbReference>
<dbReference type="PANTHER" id="PTHR11562:SF17">
    <property type="entry name" value="RE54080P-RELATED"/>
    <property type="match status" value="1"/>
</dbReference>
<evidence type="ECO:0000313" key="8">
    <source>
        <dbReference type="EMBL" id="GAC03009.1"/>
    </source>
</evidence>
<evidence type="ECO:0000256" key="2">
    <source>
        <dbReference type="ARBA" id="ARBA00022692"/>
    </source>
</evidence>
<keyword evidence="3" id="KW-0864">Zinc transport</keyword>
<keyword evidence="9" id="KW-1185">Reference proteome</keyword>
<name>A0ABQ0I116_9ALTE</name>
<feature type="transmembrane region" description="Helical" evidence="6">
    <location>
        <begin position="18"/>
        <end position="40"/>
    </location>
</feature>
<dbReference type="Proteomes" id="UP000008372">
    <property type="component" value="Unassembled WGS sequence"/>
</dbReference>
<proteinExistence type="predicted"/>